<feature type="chain" id="PRO_5040236972" evidence="4">
    <location>
        <begin position="22"/>
        <end position="650"/>
    </location>
</feature>
<protein>
    <submittedName>
        <fullName evidence="5">Protein brambleberry</fullName>
    </submittedName>
</protein>
<dbReference type="AlphaFoldDB" id="A0A9Q1H8J0"/>
<sequence length="650" mass="71677">MNHRQVLQIVIIFASIQTAEPILGWLFGSGEDAASQQMDTSAQDDASQIHGLKLRNVPFEVESVEEKFAASGRELIAKMSQLDQCHLLVVSELKTACTDITEEDLAKLGVALLNCQSQAEGRPVYPCTPDMTVAECTKPMDPDTWNAYLIVSNRARSVCYSVRQQQFQRQTQFAVSQLASSAEDQLYLMEHLRQNQLQLASVAEETLQSVSDGQQELLTAQETMKTTQLQLQEGLAGNVEGLMKEKALIAAGHKELAEMANNISKKLDNATQQLFEQDLDRQQYRREVMEDLAGIQNKTKALIDQLETNFHEVLSFQQGSSDYYQETLQKLLMVNQTVSYLLGTVGEMKEGIDEKLTWVTALLGGAEKLLIAHTNYNGDNIELLVTCVFHLCYFFVMAFILTFLGTPVTSRLMVILLVPLNALAEINHGCSLDFASLTLVIGVIISVNLGVKCLTRNYRTGILPPPTPREGSCLTCQTNPLKLSPIQPINSNDTIASIQLNLTSKTVGDLSVDEHEDSGDWQEDKSMMTKDETTLNAELASLLRDKDSSRIHDHTVVQNLSRMSAAPTPEKSSTDSVDQAKRPLGPVLNSIPTTTDKTMSPVLGRNSSKLAPGSPQRALCSGRTKTGQNCRLLSAKGSPYCYRHSGDTKE</sequence>
<dbReference type="Proteomes" id="UP001152320">
    <property type="component" value="Chromosome 9"/>
</dbReference>
<feature type="coiled-coil region" evidence="1">
    <location>
        <begin position="253"/>
        <end position="287"/>
    </location>
</feature>
<evidence type="ECO:0000256" key="2">
    <source>
        <dbReference type="SAM" id="MobiDB-lite"/>
    </source>
</evidence>
<dbReference type="InterPro" id="IPR040346">
    <property type="entry name" value="GEX1/Brambleberry"/>
</dbReference>
<keyword evidence="4" id="KW-0732">Signal</keyword>
<keyword evidence="1" id="KW-0175">Coiled coil</keyword>
<dbReference type="PANTHER" id="PTHR33538:SF1">
    <property type="entry name" value="PROTEIN BRAMBLEBERRY"/>
    <property type="match status" value="1"/>
</dbReference>
<feature type="signal peptide" evidence="4">
    <location>
        <begin position="1"/>
        <end position="21"/>
    </location>
</feature>
<gene>
    <name evidence="5" type="ORF">HOLleu_20545</name>
</gene>
<proteinExistence type="predicted"/>
<comment type="caution">
    <text evidence="5">The sequence shown here is derived from an EMBL/GenBank/DDBJ whole genome shotgun (WGS) entry which is preliminary data.</text>
</comment>
<keyword evidence="3" id="KW-0812">Transmembrane</keyword>
<evidence type="ECO:0000256" key="1">
    <source>
        <dbReference type="SAM" id="Coils"/>
    </source>
</evidence>
<dbReference type="PANTHER" id="PTHR33538">
    <property type="entry name" value="PROTEIN GAMETE EXPRESSED 1"/>
    <property type="match status" value="1"/>
</dbReference>
<evidence type="ECO:0000313" key="5">
    <source>
        <dbReference type="EMBL" id="KAJ8036538.1"/>
    </source>
</evidence>
<accession>A0A9Q1H8J0</accession>
<reference evidence="5" key="1">
    <citation type="submission" date="2021-10" db="EMBL/GenBank/DDBJ databases">
        <title>Tropical sea cucumber genome reveals ecological adaptation and Cuvierian tubules defense mechanism.</title>
        <authorList>
            <person name="Chen T."/>
        </authorList>
    </citation>
    <scope>NUCLEOTIDE SEQUENCE</scope>
    <source>
        <strain evidence="5">Nanhai2018</strain>
        <tissue evidence="5">Muscle</tissue>
    </source>
</reference>
<evidence type="ECO:0000313" key="6">
    <source>
        <dbReference type="Proteomes" id="UP001152320"/>
    </source>
</evidence>
<keyword evidence="3" id="KW-1133">Transmembrane helix</keyword>
<feature type="region of interest" description="Disordered" evidence="2">
    <location>
        <begin position="561"/>
        <end position="624"/>
    </location>
</feature>
<evidence type="ECO:0000256" key="4">
    <source>
        <dbReference type="SAM" id="SignalP"/>
    </source>
</evidence>
<dbReference type="OrthoDB" id="5978806at2759"/>
<evidence type="ECO:0000256" key="3">
    <source>
        <dbReference type="SAM" id="Phobius"/>
    </source>
</evidence>
<feature type="transmembrane region" description="Helical" evidence="3">
    <location>
        <begin position="383"/>
        <end position="405"/>
    </location>
</feature>
<name>A0A9Q1H8J0_HOLLE</name>
<keyword evidence="3" id="KW-0472">Membrane</keyword>
<dbReference type="EMBL" id="JAIZAY010000009">
    <property type="protein sequence ID" value="KAJ8036538.1"/>
    <property type="molecule type" value="Genomic_DNA"/>
</dbReference>
<feature type="transmembrane region" description="Helical" evidence="3">
    <location>
        <begin position="434"/>
        <end position="451"/>
    </location>
</feature>
<feature type="region of interest" description="Disordered" evidence="2">
    <location>
        <begin position="509"/>
        <end position="529"/>
    </location>
</feature>
<organism evidence="5 6">
    <name type="scientific">Holothuria leucospilota</name>
    <name type="common">Black long sea cucumber</name>
    <name type="synonym">Mertensiothuria leucospilota</name>
    <dbReference type="NCBI Taxonomy" id="206669"/>
    <lineage>
        <taxon>Eukaryota</taxon>
        <taxon>Metazoa</taxon>
        <taxon>Echinodermata</taxon>
        <taxon>Eleutherozoa</taxon>
        <taxon>Echinozoa</taxon>
        <taxon>Holothuroidea</taxon>
        <taxon>Aspidochirotacea</taxon>
        <taxon>Aspidochirotida</taxon>
        <taxon>Holothuriidae</taxon>
        <taxon>Holothuria</taxon>
    </lineage>
</organism>
<keyword evidence="6" id="KW-1185">Reference proteome</keyword>